<feature type="region of interest" description="Disordered" evidence="1">
    <location>
        <begin position="84"/>
        <end position="155"/>
    </location>
</feature>
<protein>
    <recommendedName>
        <fullName evidence="4">Polyketide cyclase / dehydrase and lipid transport</fullName>
    </recommendedName>
</protein>
<comment type="caution">
    <text evidence="2">The sequence shown here is derived from an EMBL/GenBank/DDBJ whole genome shotgun (WGS) entry which is preliminary data.</text>
</comment>
<dbReference type="RefSeq" id="WP_377049088.1">
    <property type="nucleotide sequence ID" value="NZ_JBHLVZ010000002.1"/>
</dbReference>
<reference evidence="2 3" key="1">
    <citation type="submission" date="2024-09" db="EMBL/GenBank/DDBJ databases">
        <authorList>
            <person name="Sun Q."/>
            <person name="Mori K."/>
        </authorList>
    </citation>
    <scope>NUCLEOTIDE SEQUENCE [LARGE SCALE GENOMIC DNA]</scope>
    <source>
        <strain evidence="2 3">CCM 7468</strain>
    </source>
</reference>
<dbReference type="Gene3D" id="3.30.530.20">
    <property type="match status" value="1"/>
</dbReference>
<evidence type="ECO:0000256" key="1">
    <source>
        <dbReference type="SAM" id="MobiDB-lite"/>
    </source>
</evidence>
<accession>A0ABV6IMY0</accession>
<evidence type="ECO:0008006" key="4">
    <source>
        <dbReference type="Google" id="ProtNLM"/>
    </source>
</evidence>
<proteinExistence type="predicted"/>
<feature type="compositionally biased region" description="Basic and acidic residues" evidence="1">
    <location>
        <begin position="135"/>
        <end position="155"/>
    </location>
</feature>
<dbReference type="Proteomes" id="UP001589789">
    <property type="component" value="Unassembled WGS sequence"/>
</dbReference>
<name>A0ABV6IMY0_9PROT</name>
<keyword evidence="3" id="KW-1185">Reference proteome</keyword>
<dbReference type="EMBL" id="JBHLVZ010000002">
    <property type="protein sequence ID" value="MFC0384957.1"/>
    <property type="molecule type" value="Genomic_DNA"/>
</dbReference>
<sequence>MHAKITIHASPERLFAWLSEPRNARFWFAHLRHDADQVPDPGISADSKARTVRWTSAPAGEMAVTDPATRDAGVADLSLTFAEGGHVDEPPVEEESPNDDATNAGNALRSIKSHVEAAEGGDPDMHTPGIVSREASAEADREIAEDPEHSGTPRR</sequence>
<dbReference type="SUPFAM" id="SSF55961">
    <property type="entry name" value="Bet v1-like"/>
    <property type="match status" value="1"/>
</dbReference>
<gene>
    <name evidence="2" type="ORF">ACFFIC_05250</name>
</gene>
<dbReference type="InterPro" id="IPR023393">
    <property type="entry name" value="START-like_dom_sf"/>
</dbReference>
<evidence type="ECO:0000313" key="2">
    <source>
        <dbReference type="EMBL" id="MFC0384957.1"/>
    </source>
</evidence>
<organism evidence="2 3">
    <name type="scientific">Muricoccus vinaceus</name>
    <dbReference type="NCBI Taxonomy" id="424704"/>
    <lineage>
        <taxon>Bacteria</taxon>
        <taxon>Pseudomonadati</taxon>
        <taxon>Pseudomonadota</taxon>
        <taxon>Alphaproteobacteria</taxon>
        <taxon>Acetobacterales</taxon>
        <taxon>Roseomonadaceae</taxon>
        <taxon>Muricoccus</taxon>
    </lineage>
</organism>
<evidence type="ECO:0000313" key="3">
    <source>
        <dbReference type="Proteomes" id="UP001589789"/>
    </source>
</evidence>